<keyword evidence="14" id="KW-1185">Reference proteome</keyword>
<dbReference type="EnsemblMetazoa" id="AMIN009600-RA">
    <property type="protein sequence ID" value="AMIN009600-PA"/>
    <property type="gene ID" value="AMIN009600"/>
</dbReference>
<organism evidence="13 14">
    <name type="scientific">Anopheles minimus</name>
    <dbReference type="NCBI Taxonomy" id="112268"/>
    <lineage>
        <taxon>Eukaryota</taxon>
        <taxon>Metazoa</taxon>
        <taxon>Ecdysozoa</taxon>
        <taxon>Arthropoda</taxon>
        <taxon>Hexapoda</taxon>
        <taxon>Insecta</taxon>
        <taxon>Pterygota</taxon>
        <taxon>Neoptera</taxon>
        <taxon>Endopterygota</taxon>
        <taxon>Diptera</taxon>
        <taxon>Nematocera</taxon>
        <taxon>Culicoidea</taxon>
        <taxon>Culicidae</taxon>
        <taxon>Anophelinae</taxon>
        <taxon>Anopheles</taxon>
    </lineage>
</organism>
<evidence type="ECO:0000256" key="2">
    <source>
        <dbReference type="ARBA" id="ARBA00022618"/>
    </source>
</evidence>
<dbReference type="FunFam" id="1.25.40.10:FF:000093">
    <property type="entry name" value="cell division cycle protein 23 homolog"/>
    <property type="match status" value="1"/>
</dbReference>
<feature type="compositionally biased region" description="Basic and acidic residues" evidence="11">
    <location>
        <begin position="604"/>
        <end position="619"/>
    </location>
</feature>
<evidence type="ECO:0000256" key="9">
    <source>
        <dbReference type="ARBA" id="ARBA00082695"/>
    </source>
</evidence>
<evidence type="ECO:0000259" key="12">
    <source>
        <dbReference type="Pfam" id="PF04049"/>
    </source>
</evidence>
<feature type="repeat" description="TPR" evidence="10">
    <location>
        <begin position="443"/>
        <end position="476"/>
    </location>
</feature>
<dbReference type="Gene3D" id="1.25.40.10">
    <property type="entry name" value="Tetratricopeptide repeat domain"/>
    <property type="match status" value="2"/>
</dbReference>
<dbReference type="GO" id="GO:0031145">
    <property type="term" value="P:anaphase-promoting complex-dependent catabolic process"/>
    <property type="evidence" value="ECO:0007669"/>
    <property type="project" value="TreeGrafter"/>
</dbReference>
<evidence type="ECO:0000256" key="5">
    <source>
        <dbReference type="ARBA" id="ARBA00022786"/>
    </source>
</evidence>
<dbReference type="Pfam" id="PF13181">
    <property type="entry name" value="TPR_8"/>
    <property type="match status" value="2"/>
</dbReference>
<proteinExistence type="inferred from homology"/>
<feature type="domain" description="Cdc23" evidence="12">
    <location>
        <begin position="42"/>
        <end position="275"/>
    </location>
</feature>
<keyword evidence="7" id="KW-0131">Cell cycle</keyword>
<dbReference type="Pfam" id="PF13174">
    <property type="entry name" value="TPR_6"/>
    <property type="match status" value="1"/>
</dbReference>
<dbReference type="InterPro" id="IPR007192">
    <property type="entry name" value="APC8"/>
</dbReference>
<sequence length="644" mass="74248">TDERPRHININESFDGVDSSRLYRERTSALNMNPPVNLSVVKQDILVAMVECEKRCLIQCTKWLAELNHGLSETTVELRGNAALQNVFGGIDDTEYDRYLLAKSYFLVREYDRSAYFTRDCGSPVPKFLHLYALYMSKEKKRLDNMTDSSVVSSVNHAKDFSELLSTLRTEHSKQSLDGYCLYLYGVILKKLDLTDIAVRVFIEAINAKPMLWSAWLELAPLVNDKRMLEGLKLPHHWMKSIFQGYTYIELFLNDEGIKIFEHLQNNGFSKCIFIPTLLAIAYSNKRDVDRSIDIFQHLTSVDPYRLDNLDSYSNLLFVKDMKTEMSHLAHKVVDINKYSPETCCVVGNYYSIRSDHYKAVMYFQRALKLNPRYLSAWTLMGHEFMEMKNTNAAIQSYRQAVEVNKRDFRAWYGLGQAYEILKMTFYSLYYYKAAQQLRPYDSRMLVALGETYEKLNKVPDALKCYEKAYNVGDIEGVALYSMAKLYEKQGDTEKAIPAFRKFCSDDKLIADKASLCHAYMTLGNYYEKMDDLEKASFYAYKCLDYEEMKREAESLLKIIANKRPHPTATTSGAPTAKAGENEKQETDAPDTYGGDDMDMDETNLSKRIDGSESIREEEPGNNELAESSGIQEFHMEDTYDVNE</sequence>
<dbReference type="PANTHER" id="PTHR12558">
    <property type="entry name" value="CELL DIVISION CYCLE 16,23,27"/>
    <property type="match status" value="1"/>
</dbReference>
<evidence type="ECO:0000256" key="3">
    <source>
        <dbReference type="ARBA" id="ARBA00022737"/>
    </source>
</evidence>
<dbReference type="PROSITE" id="PS50005">
    <property type="entry name" value="TPR"/>
    <property type="match status" value="3"/>
</dbReference>
<dbReference type="InterPro" id="IPR011990">
    <property type="entry name" value="TPR-like_helical_dom_sf"/>
</dbReference>
<dbReference type="GO" id="GO:0051301">
    <property type="term" value="P:cell division"/>
    <property type="evidence" value="ECO:0007669"/>
    <property type="project" value="UniProtKB-KW"/>
</dbReference>
<dbReference type="GO" id="GO:0016567">
    <property type="term" value="P:protein ubiquitination"/>
    <property type="evidence" value="ECO:0007669"/>
    <property type="project" value="TreeGrafter"/>
</dbReference>
<reference evidence="14" key="1">
    <citation type="submission" date="2013-03" db="EMBL/GenBank/DDBJ databases">
        <title>The Genome Sequence of Anopheles minimus MINIMUS1.</title>
        <authorList>
            <consortium name="The Broad Institute Genomics Platform"/>
            <person name="Neafsey D.E."/>
            <person name="Walton C."/>
            <person name="Walker B."/>
            <person name="Young S.K."/>
            <person name="Zeng Q."/>
            <person name="Gargeya S."/>
            <person name="Fitzgerald M."/>
            <person name="Haas B."/>
            <person name="Abouelleil A."/>
            <person name="Allen A.W."/>
            <person name="Alvarado L."/>
            <person name="Arachchi H.M."/>
            <person name="Berlin A.M."/>
            <person name="Chapman S.B."/>
            <person name="Gainer-Dewar J."/>
            <person name="Goldberg J."/>
            <person name="Griggs A."/>
            <person name="Gujja S."/>
            <person name="Hansen M."/>
            <person name="Howarth C."/>
            <person name="Imamovic A."/>
            <person name="Ireland A."/>
            <person name="Larimer J."/>
            <person name="McCowan C."/>
            <person name="Murphy C."/>
            <person name="Pearson M."/>
            <person name="Poon T.W."/>
            <person name="Priest M."/>
            <person name="Roberts A."/>
            <person name="Saif S."/>
            <person name="Shea T."/>
            <person name="Sisk P."/>
            <person name="Sykes S."/>
            <person name="Wortman J."/>
            <person name="Nusbaum C."/>
            <person name="Birren B."/>
        </authorList>
    </citation>
    <scope>NUCLEOTIDE SEQUENCE [LARGE SCALE GENOMIC DNA]</scope>
    <source>
        <strain evidence="14">MINIMUS1</strain>
    </source>
</reference>
<evidence type="ECO:0000256" key="1">
    <source>
        <dbReference type="ARBA" id="ARBA00004906"/>
    </source>
</evidence>
<comment type="similarity">
    <text evidence="8">Belongs to the APC8/CDC23 family.</text>
</comment>
<evidence type="ECO:0000256" key="11">
    <source>
        <dbReference type="SAM" id="MobiDB-lite"/>
    </source>
</evidence>
<reference evidence="13" key="2">
    <citation type="submission" date="2020-05" db="UniProtKB">
        <authorList>
            <consortium name="EnsemblMetazoa"/>
        </authorList>
    </citation>
    <scope>IDENTIFICATION</scope>
    <source>
        <strain evidence="13">MINIMUS1</strain>
    </source>
</reference>
<dbReference type="Pfam" id="PF04049">
    <property type="entry name" value="ANAPC8"/>
    <property type="match status" value="1"/>
</dbReference>
<dbReference type="AlphaFoldDB" id="A0A182WGU8"/>
<comment type="pathway">
    <text evidence="1">Protein modification; protein ubiquitination.</text>
</comment>
<keyword evidence="3" id="KW-0677">Repeat</keyword>
<dbReference type="GO" id="GO:0045842">
    <property type="term" value="P:positive regulation of mitotic metaphase/anaphase transition"/>
    <property type="evidence" value="ECO:0007669"/>
    <property type="project" value="TreeGrafter"/>
</dbReference>
<dbReference type="SMART" id="SM00028">
    <property type="entry name" value="TPR"/>
    <property type="match status" value="7"/>
</dbReference>
<evidence type="ECO:0000256" key="8">
    <source>
        <dbReference type="ARBA" id="ARBA00061138"/>
    </source>
</evidence>
<protein>
    <recommendedName>
        <fullName evidence="9">Cyclosome subunit 8</fullName>
    </recommendedName>
</protein>
<feature type="region of interest" description="Disordered" evidence="11">
    <location>
        <begin position="564"/>
        <end position="644"/>
    </location>
</feature>
<evidence type="ECO:0000256" key="10">
    <source>
        <dbReference type="PROSITE-ProRule" id="PRU00339"/>
    </source>
</evidence>
<dbReference type="PANTHER" id="PTHR12558:SF10">
    <property type="entry name" value="CELL DIVISION CYCLE PROTEIN 23 HOMOLOG"/>
    <property type="match status" value="1"/>
</dbReference>
<keyword evidence="6 10" id="KW-0802">TPR repeat</keyword>
<keyword evidence="2" id="KW-0132">Cell division</keyword>
<dbReference type="SUPFAM" id="SSF48452">
    <property type="entry name" value="TPR-like"/>
    <property type="match status" value="2"/>
</dbReference>
<keyword evidence="5" id="KW-0833">Ubl conjugation pathway</keyword>
<keyword evidence="4" id="KW-0498">Mitosis</keyword>
<evidence type="ECO:0000256" key="4">
    <source>
        <dbReference type="ARBA" id="ARBA00022776"/>
    </source>
</evidence>
<dbReference type="Pfam" id="PF13414">
    <property type="entry name" value="TPR_11"/>
    <property type="match status" value="1"/>
</dbReference>
<evidence type="ECO:0000256" key="6">
    <source>
        <dbReference type="ARBA" id="ARBA00022803"/>
    </source>
</evidence>
<evidence type="ECO:0000313" key="14">
    <source>
        <dbReference type="Proteomes" id="UP000075920"/>
    </source>
</evidence>
<evidence type="ECO:0000313" key="13">
    <source>
        <dbReference type="EnsemblMetazoa" id="AMIN009600-PA"/>
    </source>
</evidence>
<name>A0A182WGU8_9DIPT</name>
<feature type="repeat" description="TPR" evidence="10">
    <location>
        <begin position="375"/>
        <end position="408"/>
    </location>
</feature>
<dbReference type="GO" id="GO:0005680">
    <property type="term" value="C:anaphase-promoting complex"/>
    <property type="evidence" value="ECO:0007669"/>
    <property type="project" value="InterPro"/>
</dbReference>
<dbReference type="STRING" id="112268.A0A182WGU8"/>
<dbReference type="VEuPathDB" id="VectorBase:AMIN009600"/>
<accession>A0A182WGU8</accession>
<feature type="repeat" description="TPR" evidence="10">
    <location>
        <begin position="341"/>
        <end position="374"/>
    </location>
</feature>
<evidence type="ECO:0000256" key="7">
    <source>
        <dbReference type="ARBA" id="ARBA00023306"/>
    </source>
</evidence>
<dbReference type="InterPro" id="IPR019734">
    <property type="entry name" value="TPR_rpt"/>
</dbReference>
<dbReference type="Proteomes" id="UP000075920">
    <property type="component" value="Unassembled WGS sequence"/>
</dbReference>